<accession>F0Z8P5</accession>
<comment type="similarity">
    <text evidence="1 5">Belongs to the tRNA nucleotidyltransferase/poly(A) polymerase family.</text>
</comment>
<feature type="domain" description="Poly A polymerase head" evidence="6">
    <location>
        <begin position="55"/>
        <end position="196"/>
    </location>
</feature>
<evidence type="ECO:0000313" key="8">
    <source>
        <dbReference type="EMBL" id="EGC39669.1"/>
    </source>
</evidence>
<dbReference type="InterPro" id="IPR043519">
    <property type="entry name" value="NT_sf"/>
</dbReference>
<dbReference type="EMBL" id="GL870953">
    <property type="protein sequence ID" value="EGC39669.1"/>
    <property type="molecule type" value="Genomic_DNA"/>
</dbReference>
<gene>
    <name evidence="8" type="ORF">DICPUDRAFT_74768</name>
</gene>
<evidence type="ECO:0000256" key="5">
    <source>
        <dbReference type="RuleBase" id="RU003953"/>
    </source>
</evidence>
<dbReference type="RefSeq" id="XP_003283778.1">
    <property type="nucleotide sequence ID" value="XM_003283730.1"/>
</dbReference>
<dbReference type="AlphaFoldDB" id="F0Z8P5"/>
<dbReference type="Gene3D" id="1.10.3090.10">
    <property type="entry name" value="cca-adding enzyme, domain 2"/>
    <property type="match status" value="1"/>
</dbReference>
<name>F0Z8P5_DICPU</name>
<dbReference type="GO" id="GO:0004810">
    <property type="term" value="F:CCA tRNA nucleotidyltransferase activity"/>
    <property type="evidence" value="ECO:0007669"/>
    <property type="project" value="EnsemblProtists"/>
</dbReference>
<dbReference type="GO" id="GO:0003723">
    <property type="term" value="F:RNA binding"/>
    <property type="evidence" value="ECO:0007669"/>
    <property type="project" value="UniProtKB-KW"/>
</dbReference>
<dbReference type="SUPFAM" id="SSF81891">
    <property type="entry name" value="Poly A polymerase C-terminal region-like"/>
    <property type="match status" value="1"/>
</dbReference>
<evidence type="ECO:0000259" key="7">
    <source>
        <dbReference type="Pfam" id="PF12627"/>
    </source>
</evidence>
<dbReference type="GeneID" id="10509707"/>
<evidence type="ECO:0000313" key="9">
    <source>
        <dbReference type="Proteomes" id="UP000001064"/>
    </source>
</evidence>
<evidence type="ECO:0000256" key="4">
    <source>
        <dbReference type="ARBA" id="ARBA00022884"/>
    </source>
</evidence>
<dbReference type="CDD" id="cd05398">
    <property type="entry name" value="NT_ClassII-CCAase"/>
    <property type="match status" value="1"/>
</dbReference>
<dbReference type="Pfam" id="PF12627">
    <property type="entry name" value="PolyA_pol_RNAbd"/>
    <property type="match status" value="1"/>
</dbReference>
<dbReference type="STRING" id="5786.F0Z8P5"/>
<dbReference type="GO" id="GO:0052929">
    <property type="term" value="F:ATP:3'-cytidine-cytidine-tRNA adenylyltransferase activity"/>
    <property type="evidence" value="ECO:0000318"/>
    <property type="project" value="GO_Central"/>
</dbReference>
<dbReference type="SUPFAM" id="SSF81301">
    <property type="entry name" value="Nucleotidyltransferase"/>
    <property type="match status" value="1"/>
</dbReference>
<dbReference type="GO" id="GO:0005739">
    <property type="term" value="C:mitochondrion"/>
    <property type="evidence" value="ECO:0007669"/>
    <property type="project" value="EnsemblProtists"/>
</dbReference>
<dbReference type="InParanoid" id="F0Z8P5"/>
<dbReference type="GO" id="GO:0001680">
    <property type="term" value="P:tRNA 3'-terminal CCA addition"/>
    <property type="evidence" value="ECO:0000318"/>
    <property type="project" value="GO_Central"/>
</dbReference>
<dbReference type="PANTHER" id="PTHR13734:SF5">
    <property type="entry name" value="CCA TRNA NUCLEOTIDYLTRANSFERASE, MITOCHONDRIAL"/>
    <property type="match status" value="1"/>
</dbReference>
<dbReference type="InterPro" id="IPR032828">
    <property type="entry name" value="PolyA_RNA-bd"/>
</dbReference>
<feature type="domain" description="tRNA nucleotidyltransferase/poly(A) polymerase RNA and SrmB- binding" evidence="7">
    <location>
        <begin position="223"/>
        <end position="281"/>
    </location>
</feature>
<dbReference type="Proteomes" id="UP000001064">
    <property type="component" value="Unassembled WGS sequence"/>
</dbReference>
<dbReference type="KEGG" id="dpp:DICPUDRAFT_74768"/>
<keyword evidence="4 5" id="KW-0694">RNA-binding</keyword>
<evidence type="ECO:0000256" key="2">
    <source>
        <dbReference type="ARBA" id="ARBA00022679"/>
    </source>
</evidence>
<dbReference type="PANTHER" id="PTHR13734">
    <property type="entry name" value="TRNA-NUCLEOTIDYLTRANSFERASE"/>
    <property type="match status" value="1"/>
</dbReference>
<dbReference type="GO" id="GO:0005829">
    <property type="term" value="C:cytosol"/>
    <property type="evidence" value="ECO:0007669"/>
    <property type="project" value="EnsemblProtists"/>
</dbReference>
<dbReference type="Gene3D" id="3.30.460.10">
    <property type="entry name" value="Beta Polymerase, domain 2"/>
    <property type="match status" value="1"/>
</dbReference>
<sequence>MNQLLNNLKKIKINNLFKKTKKNIDFEKDLNENEKHIIGYLKQVLQYHNRNDIELRVAGGWVRDKLLNYKNNKLDLDFAINNTTGVEFVEMIQKYRTEKELKTVYSEYTIKMNPEKSKHLETVSITIDDFTIEFNALRSDFYDENSRIPQIQVGTLLSDSLRRDLTINALFYNINTLMVEDHSGYGLADLENGIIRTPLEPFNTLTEDPLRAFRILRFATKFNFKIEPLLYQHIKTINNNIIKKVSKERIYTEFFLMMSVREYSEQYFSYLLDTGIINSIFIVNDYIPSSATLEQSVEIWKDSLEFIKTSNNLFPNTKEIENLDFYITLIFYPLYKNCKLKKTEIISVLKEFKSPSKLIKQMERSFEVSELFSILILKYINQLKDSSNSNRDQKSLKEFLKEEEQENEIYELIFSIKKYPDWRLSLYLSLVDLKYRINNNKIIIDGLAVSNNSNNNIKLINLLEESLEINSNINDETNIAIKKLINNSNVNGWLNSVLDSFNELFESHCIPLSQVPFLMDGRELMDLFPSIKEKQAKDSRFLNQLIKTTYFYQLKNNIKTKQELINYLNKDFL</sequence>
<organism evidence="8 9">
    <name type="scientific">Dictyostelium purpureum</name>
    <name type="common">Slime mold</name>
    <dbReference type="NCBI Taxonomy" id="5786"/>
    <lineage>
        <taxon>Eukaryota</taxon>
        <taxon>Amoebozoa</taxon>
        <taxon>Evosea</taxon>
        <taxon>Eumycetozoa</taxon>
        <taxon>Dictyostelia</taxon>
        <taxon>Dictyosteliales</taxon>
        <taxon>Dictyosteliaceae</taxon>
        <taxon>Dictyostelium</taxon>
    </lineage>
</organism>
<evidence type="ECO:0008006" key="10">
    <source>
        <dbReference type="Google" id="ProtNLM"/>
    </source>
</evidence>
<evidence type="ECO:0000256" key="3">
    <source>
        <dbReference type="ARBA" id="ARBA00022741"/>
    </source>
</evidence>
<dbReference type="FunCoup" id="F0Z8P5">
    <property type="interactions" value="95"/>
</dbReference>
<proteinExistence type="inferred from homology"/>
<dbReference type="GO" id="GO:0052927">
    <property type="term" value="F:CC tRNA cytidylyltransferase activity"/>
    <property type="evidence" value="ECO:0000318"/>
    <property type="project" value="GO_Central"/>
</dbReference>
<protein>
    <recommendedName>
        <fullName evidence="10">Poly A polymerase head domain-containing protein</fullName>
    </recommendedName>
</protein>
<evidence type="ECO:0000256" key="1">
    <source>
        <dbReference type="ARBA" id="ARBA00007265"/>
    </source>
</evidence>
<dbReference type="GO" id="GO:0000166">
    <property type="term" value="F:nucleotide binding"/>
    <property type="evidence" value="ECO:0007669"/>
    <property type="project" value="UniProtKB-KW"/>
</dbReference>
<evidence type="ECO:0000259" key="6">
    <source>
        <dbReference type="Pfam" id="PF01743"/>
    </source>
</evidence>
<keyword evidence="9" id="KW-1185">Reference proteome</keyword>
<dbReference type="Pfam" id="PF01743">
    <property type="entry name" value="PolyA_pol"/>
    <property type="match status" value="1"/>
</dbReference>
<dbReference type="eggNOG" id="KOG2159">
    <property type="taxonomic scope" value="Eukaryota"/>
</dbReference>
<keyword evidence="2 5" id="KW-0808">Transferase</keyword>
<dbReference type="VEuPathDB" id="AmoebaDB:DICPUDRAFT_74768"/>
<reference evidence="9" key="1">
    <citation type="journal article" date="2011" name="Genome Biol.">
        <title>Comparative genomics of the social amoebae Dictyostelium discoideum and Dictyostelium purpureum.</title>
        <authorList>
            <consortium name="US DOE Joint Genome Institute (JGI-PGF)"/>
            <person name="Sucgang R."/>
            <person name="Kuo A."/>
            <person name="Tian X."/>
            <person name="Salerno W."/>
            <person name="Parikh A."/>
            <person name="Feasley C.L."/>
            <person name="Dalin E."/>
            <person name="Tu H."/>
            <person name="Huang E."/>
            <person name="Barry K."/>
            <person name="Lindquist E."/>
            <person name="Shapiro H."/>
            <person name="Bruce D."/>
            <person name="Schmutz J."/>
            <person name="Salamov A."/>
            <person name="Fey P."/>
            <person name="Gaudet P."/>
            <person name="Anjard C."/>
            <person name="Babu M.M."/>
            <person name="Basu S."/>
            <person name="Bushmanova Y."/>
            <person name="van der Wel H."/>
            <person name="Katoh-Kurasawa M."/>
            <person name="Dinh C."/>
            <person name="Coutinho P.M."/>
            <person name="Saito T."/>
            <person name="Elias M."/>
            <person name="Schaap P."/>
            <person name="Kay R.R."/>
            <person name="Henrissat B."/>
            <person name="Eichinger L."/>
            <person name="Rivero F."/>
            <person name="Putnam N.H."/>
            <person name="West C.M."/>
            <person name="Loomis W.F."/>
            <person name="Chisholm R.L."/>
            <person name="Shaulsky G."/>
            <person name="Strassmann J.E."/>
            <person name="Queller D.C."/>
            <person name="Kuspa A."/>
            <person name="Grigoriev I.V."/>
        </authorList>
    </citation>
    <scope>NUCLEOTIDE SEQUENCE [LARGE SCALE GENOMIC DNA]</scope>
    <source>
        <strain evidence="9">QSDP1</strain>
    </source>
</reference>
<keyword evidence="3" id="KW-0547">Nucleotide-binding</keyword>
<dbReference type="FunFam" id="1.10.3090.10:FF:000022">
    <property type="entry name" value="Uncharacterized protein"/>
    <property type="match status" value="1"/>
</dbReference>
<dbReference type="OrthoDB" id="445712at2759"/>
<dbReference type="InterPro" id="IPR002646">
    <property type="entry name" value="PolA_pol_head_dom"/>
</dbReference>